<dbReference type="NCBIfam" id="NF011765">
    <property type="entry name" value="PRK15219.1"/>
    <property type="match status" value="1"/>
</dbReference>
<dbReference type="Pfam" id="PF00484">
    <property type="entry name" value="Pro_CA"/>
    <property type="match status" value="1"/>
</dbReference>
<dbReference type="Gene3D" id="3.40.1050.10">
    <property type="entry name" value="Carbonic anhydrase"/>
    <property type="match status" value="1"/>
</dbReference>
<dbReference type="PROSITE" id="PS51257">
    <property type="entry name" value="PROKAR_LIPOPROTEIN"/>
    <property type="match status" value="1"/>
</dbReference>
<dbReference type="PANTHER" id="PTHR11002">
    <property type="entry name" value="CARBONIC ANHYDRASE"/>
    <property type="match status" value="1"/>
</dbReference>
<dbReference type="SMART" id="SM00947">
    <property type="entry name" value="Pro_CA"/>
    <property type="match status" value="1"/>
</dbReference>
<accession>A0AAJ5W3D9</accession>
<dbReference type="GO" id="GO:0004089">
    <property type="term" value="F:carbonate dehydratase activity"/>
    <property type="evidence" value="ECO:0007669"/>
    <property type="project" value="InterPro"/>
</dbReference>
<comment type="cofactor">
    <cofactor evidence="2">
        <name>Zn(2+)</name>
        <dbReference type="ChEBI" id="CHEBI:29105"/>
    </cofactor>
    <text evidence="2">Binds 1 zinc ion per subunit.</text>
</comment>
<name>A0AAJ5W3D9_9SPHI</name>
<reference evidence="3" key="1">
    <citation type="submission" date="2023-03" db="EMBL/GenBank/DDBJ databases">
        <title>Andean soil-derived lignocellulolytic bacterial consortium as a source of novel taxa and putative plastic-active enzymes.</title>
        <authorList>
            <person name="Diaz-Garcia L."/>
            <person name="Chuvochina M."/>
            <person name="Feuerriegel G."/>
            <person name="Bunk B."/>
            <person name="Sproer C."/>
            <person name="Streit W.R."/>
            <person name="Rodriguez L.M."/>
            <person name="Overmann J."/>
            <person name="Jimenez D.J."/>
        </authorList>
    </citation>
    <scope>NUCLEOTIDE SEQUENCE</scope>
    <source>
        <strain evidence="3">MAG 3858</strain>
    </source>
</reference>
<dbReference type="SUPFAM" id="SSF53056">
    <property type="entry name" value="beta-carbonic anhydrase, cab"/>
    <property type="match status" value="1"/>
</dbReference>
<protein>
    <submittedName>
        <fullName evidence="3">Carbonic anhydrase family protein</fullName>
    </submittedName>
</protein>
<dbReference type="GO" id="GO:0008270">
    <property type="term" value="F:zinc ion binding"/>
    <property type="evidence" value="ECO:0007669"/>
    <property type="project" value="InterPro"/>
</dbReference>
<organism evidence="3 4">
    <name type="scientific">Candidatus Pedobacter colombiensis</name>
    <dbReference type="NCBI Taxonomy" id="3121371"/>
    <lineage>
        <taxon>Bacteria</taxon>
        <taxon>Pseudomonadati</taxon>
        <taxon>Bacteroidota</taxon>
        <taxon>Sphingobacteriia</taxon>
        <taxon>Sphingobacteriales</taxon>
        <taxon>Sphingobacteriaceae</taxon>
        <taxon>Pedobacter</taxon>
    </lineage>
</organism>
<dbReference type="EMBL" id="CP119313">
    <property type="protein sequence ID" value="WEK17768.1"/>
    <property type="molecule type" value="Genomic_DNA"/>
</dbReference>
<evidence type="ECO:0000256" key="2">
    <source>
        <dbReference type="PIRSR" id="PIRSR601765-1"/>
    </source>
</evidence>
<comment type="similarity">
    <text evidence="1">Belongs to the beta-class carbonic anhydrase family.</text>
</comment>
<dbReference type="PANTHER" id="PTHR11002:SF79">
    <property type="entry name" value="CARBONIC ANHYDRASE 2"/>
    <property type="match status" value="1"/>
</dbReference>
<evidence type="ECO:0000256" key="1">
    <source>
        <dbReference type="ARBA" id="ARBA00006217"/>
    </source>
</evidence>
<proteinExistence type="inferred from homology"/>
<evidence type="ECO:0000313" key="3">
    <source>
        <dbReference type="EMBL" id="WEK17768.1"/>
    </source>
</evidence>
<keyword evidence="2" id="KW-0479">Metal-binding</keyword>
<evidence type="ECO:0000313" key="4">
    <source>
        <dbReference type="Proteomes" id="UP001214530"/>
    </source>
</evidence>
<sequence>MSISKLLMTSLIFGVTGLVACHNKPLPLSSRREISETIEIDSTDVLSEKVLTAEQQAALTPDTVLTILKKGNEDFVSDALTIRNNSGRIREAALGQYPKAVILSCLDSRVPVEDVFHRGIGDLFVARVAGNIVNEDILGSLEYACKVSGAKVIVVLGHEHCGAIKSAIEDVKLGNITALLSKIRPVVISDTQFKGEKNTKNEAYVHHICLENVKLSIRNIREKSPILKEMETKGEIKIVGGIYKMETGKVDFL</sequence>
<feature type="binding site" evidence="2">
    <location>
        <position position="158"/>
    </location>
    <ligand>
        <name>Zn(2+)</name>
        <dbReference type="ChEBI" id="CHEBI:29105"/>
    </ligand>
</feature>
<feature type="binding site" evidence="2">
    <location>
        <position position="161"/>
    </location>
    <ligand>
        <name>Zn(2+)</name>
        <dbReference type="ChEBI" id="CHEBI:29105"/>
    </ligand>
</feature>
<feature type="binding site" evidence="2">
    <location>
        <position position="105"/>
    </location>
    <ligand>
        <name>Zn(2+)</name>
        <dbReference type="ChEBI" id="CHEBI:29105"/>
    </ligand>
</feature>
<dbReference type="InterPro" id="IPR001765">
    <property type="entry name" value="Carbonic_anhydrase"/>
</dbReference>
<feature type="binding site" evidence="2">
    <location>
        <position position="107"/>
    </location>
    <ligand>
        <name>Zn(2+)</name>
        <dbReference type="ChEBI" id="CHEBI:29105"/>
    </ligand>
</feature>
<dbReference type="Proteomes" id="UP001214530">
    <property type="component" value="Chromosome"/>
</dbReference>
<dbReference type="InterPro" id="IPR036874">
    <property type="entry name" value="Carbonic_anhydrase_sf"/>
</dbReference>
<keyword evidence="2" id="KW-0862">Zinc</keyword>
<dbReference type="CDD" id="cd03378">
    <property type="entry name" value="beta_CA_cladeC"/>
    <property type="match status" value="1"/>
</dbReference>
<gene>
    <name evidence="3" type="ORF">P0Y49_13270</name>
</gene>
<dbReference type="AlphaFoldDB" id="A0AAJ5W3D9"/>